<dbReference type="EC" id="6.1.1.4" evidence="2"/>
<dbReference type="Gene3D" id="1.10.730.10">
    <property type="entry name" value="Isoleucyl-tRNA Synthetase, Domain 1"/>
    <property type="match status" value="1"/>
</dbReference>
<sequence length="307" mass="35150">MDTFVDSSWYFLRYPDPKNETYFSDAEKMKYWCPVDLYVGGAEHAVMHLLYARFFTHVLHKHGLIDFKEPFHKLASLGLILGPDGQKMSKSRGNVINPDDVVTEYGADAMRTYEMFMGPFADSIQWDPKGIVGVRRFLEKVWGLKEKIGDVSDVDVMRRIHKAIKKVDEDTEAFAFNTAVAELMSTTNLLQEQETISREEYEILLQLLAPFAPHVTEEIWEQLGHGTSIFVESWPVCNPELAKDDMIEIAIQVNGKLRATIHISPELSQEEVSERALADQNVQRFVEGKKIVKIVYVPERLLNVVVK</sequence>
<evidence type="ECO:0000256" key="8">
    <source>
        <dbReference type="ARBA" id="ARBA00023146"/>
    </source>
</evidence>
<feature type="domain" description="Methionyl/Valyl/Leucyl/Isoleucyl-tRNA synthetase anticodon-binding" evidence="11">
    <location>
        <begin position="156"/>
        <end position="269"/>
    </location>
</feature>
<dbReference type="SUPFAM" id="SSF52374">
    <property type="entry name" value="Nucleotidylyl transferase"/>
    <property type="match status" value="1"/>
</dbReference>
<name>A0A0G0YDS4_9BACT</name>
<dbReference type="GO" id="GO:0005524">
    <property type="term" value="F:ATP binding"/>
    <property type="evidence" value="ECO:0007669"/>
    <property type="project" value="UniProtKB-KW"/>
</dbReference>
<evidence type="ECO:0000313" key="13">
    <source>
        <dbReference type="Proteomes" id="UP000034746"/>
    </source>
</evidence>
<dbReference type="GO" id="GO:0006429">
    <property type="term" value="P:leucyl-tRNA aminoacylation"/>
    <property type="evidence" value="ECO:0007669"/>
    <property type="project" value="InterPro"/>
</dbReference>
<dbReference type="Pfam" id="PF08264">
    <property type="entry name" value="Anticodon_1"/>
    <property type="match status" value="1"/>
</dbReference>
<evidence type="ECO:0000256" key="1">
    <source>
        <dbReference type="ARBA" id="ARBA00005594"/>
    </source>
</evidence>
<keyword evidence="3" id="KW-0963">Cytoplasm</keyword>
<evidence type="ECO:0000256" key="9">
    <source>
        <dbReference type="ARBA" id="ARBA00047469"/>
    </source>
</evidence>
<dbReference type="PANTHER" id="PTHR43740">
    <property type="entry name" value="LEUCYL-TRNA SYNTHETASE"/>
    <property type="match status" value="1"/>
</dbReference>
<evidence type="ECO:0000313" key="12">
    <source>
        <dbReference type="EMBL" id="KKR98467.1"/>
    </source>
</evidence>
<protein>
    <recommendedName>
        <fullName evidence="2">leucine--tRNA ligase</fullName>
        <ecNumber evidence="2">6.1.1.4</ecNumber>
    </recommendedName>
</protein>
<dbReference type="PATRIC" id="fig|1618997.3.peg.173"/>
<evidence type="ECO:0000256" key="6">
    <source>
        <dbReference type="ARBA" id="ARBA00022840"/>
    </source>
</evidence>
<keyword evidence="6" id="KW-0067">ATP-binding</keyword>
<dbReference type="InterPro" id="IPR009080">
    <property type="entry name" value="tRNAsynth_Ia_anticodon-bd"/>
</dbReference>
<dbReference type="FunFam" id="1.10.730.10:FF:000011">
    <property type="entry name" value="Leucine--tRNA ligase chloroplastic/mitochondrial"/>
    <property type="match status" value="1"/>
</dbReference>
<gene>
    <name evidence="12" type="ORF">UU48_C0002G0002</name>
</gene>
<organism evidence="12 13">
    <name type="scientific">Candidatus Uhrbacteria bacterium GW2011_GWF2_41_16</name>
    <dbReference type="NCBI Taxonomy" id="1618997"/>
    <lineage>
        <taxon>Bacteria</taxon>
        <taxon>Candidatus Uhriibacteriota</taxon>
    </lineage>
</organism>
<reference evidence="12 13" key="1">
    <citation type="journal article" date="2015" name="Nature">
        <title>rRNA introns, odd ribosomes, and small enigmatic genomes across a large radiation of phyla.</title>
        <authorList>
            <person name="Brown C.T."/>
            <person name="Hug L.A."/>
            <person name="Thomas B.C."/>
            <person name="Sharon I."/>
            <person name="Castelle C.J."/>
            <person name="Singh A."/>
            <person name="Wilkins M.J."/>
            <person name="Williams K.H."/>
            <person name="Banfield J.F."/>
        </authorList>
    </citation>
    <scope>NUCLEOTIDE SEQUENCE [LARGE SCALE GENOMIC DNA]</scope>
</reference>
<evidence type="ECO:0000256" key="4">
    <source>
        <dbReference type="ARBA" id="ARBA00022598"/>
    </source>
</evidence>
<proteinExistence type="inferred from homology"/>
<dbReference type="CDD" id="cd07958">
    <property type="entry name" value="Anticodon_Ia_Leu_BEm"/>
    <property type="match status" value="1"/>
</dbReference>
<evidence type="ECO:0000256" key="7">
    <source>
        <dbReference type="ARBA" id="ARBA00022917"/>
    </source>
</evidence>
<dbReference type="GO" id="GO:0004823">
    <property type="term" value="F:leucine-tRNA ligase activity"/>
    <property type="evidence" value="ECO:0007669"/>
    <property type="project" value="UniProtKB-EC"/>
</dbReference>
<dbReference type="GO" id="GO:0005829">
    <property type="term" value="C:cytosol"/>
    <property type="evidence" value="ECO:0007669"/>
    <property type="project" value="TreeGrafter"/>
</dbReference>
<dbReference type="InterPro" id="IPR014729">
    <property type="entry name" value="Rossmann-like_a/b/a_fold"/>
</dbReference>
<evidence type="ECO:0000256" key="2">
    <source>
        <dbReference type="ARBA" id="ARBA00013164"/>
    </source>
</evidence>
<dbReference type="Pfam" id="PF00133">
    <property type="entry name" value="tRNA-synt_1"/>
    <property type="match status" value="1"/>
</dbReference>
<keyword evidence="8" id="KW-0030">Aminoacyl-tRNA synthetase</keyword>
<dbReference type="FunFam" id="3.10.20.590:FF:000001">
    <property type="entry name" value="Leucine--tRNA ligase"/>
    <property type="match status" value="1"/>
</dbReference>
<evidence type="ECO:0000259" key="11">
    <source>
        <dbReference type="Pfam" id="PF08264"/>
    </source>
</evidence>
<dbReference type="PANTHER" id="PTHR43740:SF2">
    <property type="entry name" value="LEUCINE--TRNA LIGASE, MITOCHONDRIAL"/>
    <property type="match status" value="1"/>
</dbReference>
<dbReference type="InterPro" id="IPR002300">
    <property type="entry name" value="aa-tRNA-synth_Ia"/>
</dbReference>
<comment type="caution">
    <text evidence="12">The sequence shown here is derived from an EMBL/GenBank/DDBJ whole genome shotgun (WGS) entry which is preliminary data.</text>
</comment>
<dbReference type="AlphaFoldDB" id="A0A0G0YDS4"/>
<dbReference type="InterPro" id="IPR002302">
    <property type="entry name" value="Leu-tRNA-ligase"/>
</dbReference>
<dbReference type="PRINTS" id="PR00985">
    <property type="entry name" value="TRNASYNTHLEU"/>
</dbReference>
<keyword evidence="5" id="KW-0547">Nucleotide-binding</keyword>
<dbReference type="EMBL" id="LCAU01000002">
    <property type="protein sequence ID" value="KKR98467.1"/>
    <property type="molecule type" value="Genomic_DNA"/>
</dbReference>
<dbReference type="InterPro" id="IPR013155">
    <property type="entry name" value="M/V/L/I-tRNA-synth_anticd-bd"/>
</dbReference>
<keyword evidence="4 12" id="KW-0436">Ligase</keyword>
<evidence type="ECO:0000256" key="3">
    <source>
        <dbReference type="ARBA" id="ARBA00022490"/>
    </source>
</evidence>
<evidence type="ECO:0000256" key="5">
    <source>
        <dbReference type="ARBA" id="ARBA00022741"/>
    </source>
</evidence>
<dbReference type="Proteomes" id="UP000034746">
    <property type="component" value="Unassembled WGS sequence"/>
</dbReference>
<keyword evidence="7" id="KW-0648">Protein biosynthesis</keyword>
<feature type="domain" description="Aminoacyl-tRNA synthetase class Ia" evidence="10">
    <location>
        <begin position="23"/>
        <end position="120"/>
    </location>
</feature>
<comment type="similarity">
    <text evidence="1">Belongs to the class-I aminoacyl-tRNA synthetase family.</text>
</comment>
<dbReference type="SUPFAM" id="SSF47323">
    <property type="entry name" value="Anticodon-binding domain of a subclass of class I aminoacyl-tRNA synthetases"/>
    <property type="match status" value="1"/>
</dbReference>
<dbReference type="Gene3D" id="3.40.50.620">
    <property type="entry name" value="HUPs"/>
    <property type="match status" value="1"/>
</dbReference>
<accession>A0A0G0YDS4</accession>
<comment type="catalytic activity">
    <reaction evidence="9">
        <text>tRNA(Leu) + L-leucine + ATP = L-leucyl-tRNA(Leu) + AMP + diphosphate</text>
        <dbReference type="Rhea" id="RHEA:11688"/>
        <dbReference type="Rhea" id="RHEA-COMP:9613"/>
        <dbReference type="Rhea" id="RHEA-COMP:9622"/>
        <dbReference type="ChEBI" id="CHEBI:30616"/>
        <dbReference type="ChEBI" id="CHEBI:33019"/>
        <dbReference type="ChEBI" id="CHEBI:57427"/>
        <dbReference type="ChEBI" id="CHEBI:78442"/>
        <dbReference type="ChEBI" id="CHEBI:78494"/>
        <dbReference type="ChEBI" id="CHEBI:456215"/>
        <dbReference type="EC" id="6.1.1.4"/>
    </reaction>
</comment>
<evidence type="ECO:0000259" key="10">
    <source>
        <dbReference type="Pfam" id="PF00133"/>
    </source>
</evidence>